<gene>
    <name evidence="1" type="ORF">QE405_003502</name>
</gene>
<evidence type="ECO:0000313" key="1">
    <source>
        <dbReference type="EMBL" id="MDQ1106218.1"/>
    </source>
</evidence>
<organism evidence="1 2">
    <name type="scientific">Nocardioides zeae</name>
    <dbReference type="NCBI Taxonomy" id="1457234"/>
    <lineage>
        <taxon>Bacteria</taxon>
        <taxon>Bacillati</taxon>
        <taxon>Actinomycetota</taxon>
        <taxon>Actinomycetes</taxon>
        <taxon>Propionibacteriales</taxon>
        <taxon>Nocardioidaceae</taxon>
        <taxon>Nocardioides</taxon>
    </lineage>
</organism>
<reference evidence="1" key="1">
    <citation type="submission" date="2023-07" db="EMBL/GenBank/DDBJ databases">
        <title>Functional and genomic diversity of the sorghum phyllosphere microbiome.</title>
        <authorList>
            <person name="Shade A."/>
        </authorList>
    </citation>
    <scope>NUCLEOTIDE SEQUENCE</scope>
    <source>
        <strain evidence="1">SORGH_AS_1067</strain>
    </source>
</reference>
<name>A0AAJ1U620_9ACTN</name>
<dbReference type="EMBL" id="JAUTAN010000001">
    <property type="protein sequence ID" value="MDQ1106218.1"/>
    <property type="molecule type" value="Genomic_DNA"/>
</dbReference>
<dbReference type="Gene3D" id="3.20.20.150">
    <property type="entry name" value="Divalent-metal-dependent TIM barrel enzymes"/>
    <property type="match status" value="1"/>
</dbReference>
<dbReference type="InterPro" id="IPR007801">
    <property type="entry name" value="MbnB/TglH/ChrH"/>
</dbReference>
<dbReference type="SUPFAM" id="SSF51658">
    <property type="entry name" value="Xylose isomerase-like"/>
    <property type="match status" value="1"/>
</dbReference>
<proteinExistence type="predicted"/>
<dbReference type="PANTHER" id="PTHR42194:SF1">
    <property type="entry name" value="UPF0276 PROTEIN HI_1600"/>
    <property type="match status" value="1"/>
</dbReference>
<evidence type="ECO:0000313" key="2">
    <source>
        <dbReference type="Proteomes" id="UP001239215"/>
    </source>
</evidence>
<dbReference type="AlphaFoldDB" id="A0AAJ1U620"/>
<comment type="caution">
    <text evidence="1">The sequence shown here is derived from an EMBL/GenBank/DDBJ whole genome shotgun (WGS) entry which is preliminary data.</text>
</comment>
<dbReference type="Pfam" id="PF05114">
    <property type="entry name" value="MbnB_TglH_ChrH"/>
    <property type="match status" value="1"/>
</dbReference>
<dbReference type="InterPro" id="IPR036237">
    <property type="entry name" value="Xyl_isomerase-like_sf"/>
</dbReference>
<dbReference type="Proteomes" id="UP001239215">
    <property type="component" value="Unassembled WGS sequence"/>
</dbReference>
<dbReference type="PANTHER" id="PTHR42194">
    <property type="entry name" value="UPF0276 PROTEIN HI_1600"/>
    <property type="match status" value="1"/>
</dbReference>
<sequence>MVRRTLRRMTERGAPTGTAVAWRRPVADLLAAYAAAGDLSFTEVVAENVDPAWLPAELTALRDAGVPVVPHGVTLGLAGADLPDPHRLAHLAALAEAFDAPLVSEHVAFVRAAATPDPLHGDVLEAGHLLPPPRTADSLDVLVENVRAAQAALPVPLAVENIAALFTWPEDTLDEPDFLTALVERTGCRLVLDVANLHASAVARGSDPVADLLRFPLEAVAYVHVAGGQERPDGLYLDTHAHAMVPPVLGLVSTLAAAYRERGLPVPGILLERDEDVTPEAVRSEYDALRAAVADHRVAGAVR</sequence>
<accession>A0AAJ1U620</accession>
<dbReference type="NCBIfam" id="NF003818">
    <property type="entry name" value="PRK05409.1"/>
    <property type="match status" value="1"/>
</dbReference>
<protein>
    <submittedName>
        <fullName evidence="1">Uncharacterized protein (UPF0276 family)</fullName>
    </submittedName>
</protein>